<evidence type="ECO:0000256" key="10">
    <source>
        <dbReference type="RuleBase" id="RU362071"/>
    </source>
</evidence>
<feature type="transmembrane region" description="Helical" evidence="10">
    <location>
        <begin position="175"/>
        <end position="199"/>
    </location>
</feature>
<organism evidence="11 12">
    <name type="scientific">Novosphingobium fluoreni</name>
    <dbReference type="NCBI Taxonomy" id="1391222"/>
    <lineage>
        <taxon>Bacteria</taxon>
        <taxon>Pseudomonadati</taxon>
        <taxon>Pseudomonadota</taxon>
        <taxon>Alphaproteobacteria</taxon>
        <taxon>Sphingomonadales</taxon>
        <taxon>Sphingomonadaceae</taxon>
        <taxon>Novosphingobium</taxon>
    </lineage>
</organism>
<feature type="transmembrane region" description="Helical" evidence="10">
    <location>
        <begin position="219"/>
        <end position="239"/>
    </location>
</feature>
<comment type="caution">
    <text evidence="11">The sequence shown here is derived from an EMBL/GenBank/DDBJ whole genome shotgun (WGS) entry which is preliminary data.</text>
</comment>
<evidence type="ECO:0000256" key="6">
    <source>
        <dbReference type="ARBA" id="ARBA00022989"/>
    </source>
</evidence>
<feature type="transmembrane region" description="Helical" evidence="10">
    <location>
        <begin position="15"/>
        <end position="37"/>
    </location>
</feature>
<dbReference type="EMBL" id="JACIDY010000001">
    <property type="protein sequence ID" value="MBB3938559.1"/>
    <property type="molecule type" value="Genomic_DNA"/>
</dbReference>
<feature type="transmembrane region" description="Helical" evidence="10">
    <location>
        <begin position="68"/>
        <end position="91"/>
    </location>
</feature>
<keyword evidence="4 10" id="KW-1003">Cell membrane</keyword>
<accession>A0A7W6BYS5</accession>
<keyword evidence="11" id="KW-0966">Cell projection</keyword>
<dbReference type="AlphaFoldDB" id="A0A7W6BYS5"/>
<evidence type="ECO:0000313" key="12">
    <source>
        <dbReference type="Proteomes" id="UP000561459"/>
    </source>
</evidence>
<keyword evidence="5 10" id="KW-0812">Transmembrane</keyword>
<reference evidence="11 12" key="1">
    <citation type="submission" date="2020-08" db="EMBL/GenBank/DDBJ databases">
        <title>Genomic Encyclopedia of Type Strains, Phase IV (KMG-IV): sequencing the most valuable type-strain genomes for metagenomic binning, comparative biology and taxonomic classification.</title>
        <authorList>
            <person name="Goeker M."/>
        </authorList>
    </citation>
    <scope>NUCLEOTIDE SEQUENCE [LARGE SCALE GENOMIC DNA]</scope>
    <source>
        <strain evidence="11 12">DSM 27568</strain>
    </source>
</reference>
<protein>
    <recommendedName>
        <fullName evidence="3 9">Flagellar biosynthetic protein FliR</fullName>
    </recommendedName>
</protein>
<feature type="transmembrane region" description="Helical" evidence="10">
    <location>
        <begin position="129"/>
        <end position="154"/>
    </location>
</feature>
<dbReference type="Pfam" id="PF01311">
    <property type="entry name" value="Bac_export_1"/>
    <property type="match status" value="1"/>
</dbReference>
<keyword evidence="6 10" id="KW-1133">Transmembrane helix</keyword>
<evidence type="ECO:0000256" key="5">
    <source>
        <dbReference type="ARBA" id="ARBA00022692"/>
    </source>
</evidence>
<comment type="subcellular location">
    <subcellularLocation>
        <location evidence="10">Cell membrane</location>
        <topology evidence="10">Multi-pass membrane protein</topology>
    </subcellularLocation>
    <subcellularLocation>
        <location evidence="10">Bacterial flagellum basal body</location>
    </subcellularLocation>
</comment>
<gene>
    <name evidence="11" type="ORF">GGR39_000188</name>
</gene>
<dbReference type="RefSeq" id="WP_058736230.1">
    <property type="nucleotide sequence ID" value="NZ_JACIDY010000001.1"/>
</dbReference>
<dbReference type="GO" id="GO:0005886">
    <property type="term" value="C:plasma membrane"/>
    <property type="evidence" value="ECO:0007669"/>
    <property type="project" value="UniProtKB-SubCell"/>
</dbReference>
<proteinExistence type="inferred from homology"/>
<dbReference type="GO" id="GO:0006605">
    <property type="term" value="P:protein targeting"/>
    <property type="evidence" value="ECO:0007669"/>
    <property type="project" value="UniProtKB-UniRule"/>
</dbReference>
<dbReference type="PANTHER" id="PTHR30065:SF8">
    <property type="entry name" value="FLAGELLAR BIOSYNTHETIC PROTEIN FLIR"/>
    <property type="match status" value="1"/>
</dbReference>
<sequence length="260" mass="26431">MLQLDFGFGPLEAEFWRLVFVMTRVGAAMVAAPLFGMAGVPAQARVMAAGAVAVLICAWSPVTGPANLLSVAGLVSVAGEVLVGVSLGFVLQFAFAAPIIAAEMIGGAMGMSVATAVDPNSGSQSPALGQYFTVVVTLIFLALGGHLQWIALVIDSYRVFPPGETWLGQERFAEIAGFAGTMFVTAVAIALPVSLVLLVVQVVTGVLSRSAPALNLFSLGLPAGVLAGIAGLLVAAPVLTDQATLLTADALAAVAKVLER</sequence>
<keyword evidence="12" id="KW-1185">Reference proteome</keyword>
<dbReference type="PRINTS" id="PR00953">
    <property type="entry name" value="TYPE3IMRPROT"/>
</dbReference>
<evidence type="ECO:0000256" key="1">
    <source>
        <dbReference type="ARBA" id="ARBA00002578"/>
    </source>
</evidence>
<keyword evidence="7 10" id="KW-0472">Membrane</keyword>
<evidence type="ECO:0000256" key="3">
    <source>
        <dbReference type="ARBA" id="ARBA00021717"/>
    </source>
</evidence>
<comment type="function">
    <text evidence="1 10">Role in flagellar biosynthesis.</text>
</comment>
<dbReference type="GO" id="GO:0044780">
    <property type="term" value="P:bacterial-type flagellum assembly"/>
    <property type="evidence" value="ECO:0007669"/>
    <property type="project" value="UniProtKB-UniRule"/>
</dbReference>
<evidence type="ECO:0000256" key="9">
    <source>
        <dbReference type="NCBIfam" id="TIGR01400"/>
    </source>
</evidence>
<evidence type="ECO:0000313" key="11">
    <source>
        <dbReference type="EMBL" id="MBB3938559.1"/>
    </source>
</evidence>
<name>A0A7W6BYS5_9SPHN</name>
<dbReference type="GO" id="GO:0009425">
    <property type="term" value="C:bacterial-type flagellum basal body"/>
    <property type="evidence" value="ECO:0007669"/>
    <property type="project" value="UniProtKB-SubCell"/>
</dbReference>
<dbReference type="Proteomes" id="UP000561459">
    <property type="component" value="Unassembled WGS sequence"/>
</dbReference>
<dbReference type="PANTHER" id="PTHR30065">
    <property type="entry name" value="FLAGELLAR BIOSYNTHETIC PROTEIN FLIR"/>
    <property type="match status" value="1"/>
</dbReference>
<evidence type="ECO:0000256" key="7">
    <source>
        <dbReference type="ARBA" id="ARBA00023136"/>
    </source>
</evidence>
<keyword evidence="11" id="KW-0969">Cilium</keyword>
<feature type="transmembrane region" description="Helical" evidence="10">
    <location>
        <begin position="98"/>
        <end position="117"/>
    </location>
</feature>
<keyword evidence="11" id="KW-0282">Flagellum</keyword>
<evidence type="ECO:0000256" key="2">
    <source>
        <dbReference type="ARBA" id="ARBA00009772"/>
    </source>
</evidence>
<evidence type="ECO:0000256" key="4">
    <source>
        <dbReference type="ARBA" id="ARBA00022475"/>
    </source>
</evidence>
<dbReference type="InterPro" id="IPR006303">
    <property type="entry name" value="FliR"/>
</dbReference>
<dbReference type="InterPro" id="IPR002010">
    <property type="entry name" value="T3SS_IM_R"/>
</dbReference>
<feature type="transmembrane region" description="Helical" evidence="10">
    <location>
        <begin position="44"/>
        <end position="62"/>
    </location>
</feature>
<dbReference type="NCBIfam" id="TIGR01400">
    <property type="entry name" value="fliR"/>
    <property type="match status" value="1"/>
</dbReference>
<keyword evidence="8 10" id="KW-0975">Bacterial flagellum</keyword>
<comment type="similarity">
    <text evidence="2 10">Belongs to the FliR/MopE/SpaR family.</text>
</comment>
<evidence type="ECO:0000256" key="8">
    <source>
        <dbReference type="ARBA" id="ARBA00023143"/>
    </source>
</evidence>